<feature type="transmembrane region" description="Helical" evidence="1">
    <location>
        <begin position="42"/>
        <end position="61"/>
    </location>
</feature>
<organism evidence="2 3">
    <name type="scientific">Chthoniobacter flavus Ellin428</name>
    <dbReference type="NCBI Taxonomy" id="497964"/>
    <lineage>
        <taxon>Bacteria</taxon>
        <taxon>Pseudomonadati</taxon>
        <taxon>Verrucomicrobiota</taxon>
        <taxon>Spartobacteria</taxon>
        <taxon>Chthoniobacterales</taxon>
        <taxon>Chthoniobacteraceae</taxon>
        <taxon>Chthoniobacter</taxon>
    </lineage>
</organism>
<dbReference type="EMBL" id="ABVL01000042">
    <property type="protein sequence ID" value="EDY16039.1"/>
    <property type="molecule type" value="Genomic_DNA"/>
</dbReference>
<name>B4DBZ2_9BACT</name>
<keyword evidence="3" id="KW-1185">Reference proteome</keyword>
<accession>B4DBZ2</accession>
<proteinExistence type="predicted"/>
<sequence length="67" mass="7134">MRTTTLTFPELILIAATRGMLGAGLALLLAKRLSDQQRETAGTILTAIGLLTTVPLALEAFGKSERH</sequence>
<keyword evidence="1" id="KW-0812">Transmembrane</keyword>
<dbReference type="AlphaFoldDB" id="B4DBZ2"/>
<protein>
    <submittedName>
        <fullName evidence="2">Uncharacterized protein</fullName>
    </submittedName>
</protein>
<dbReference type="RefSeq" id="WP_006983750.1">
    <property type="nucleotide sequence ID" value="NZ_ABVL01000042.1"/>
</dbReference>
<keyword evidence="1" id="KW-1133">Transmembrane helix</keyword>
<keyword evidence="1" id="KW-0472">Membrane</keyword>
<feature type="transmembrane region" description="Helical" evidence="1">
    <location>
        <begin position="12"/>
        <end position="30"/>
    </location>
</feature>
<evidence type="ECO:0000313" key="3">
    <source>
        <dbReference type="Proteomes" id="UP000005824"/>
    </source>
</evidence>
<gene>
    <name evidence="2" type="ORF">CfE428DRAFT_6433</name>
</gene>
<evidence type="ECO:0000256" key="1">
    <source>
        <dbReference type="SAM" id="Phobius"/>
    </source>
</evidence>
<reference evidence="2 3" key="1">
    <citation type="journal article" date="2011" name="J. Bacteriol.">
        <title>Genome sequence of Chthoniobacter flavus Ellin428, an aerobic heterotrophic soil bacterium.</title>
        <authorList>
            <person name="Kant R."/>
            <person name="van Passel M.W."/>
            <person name="Palva A."/>
            <person name="Lucas S."/>
            <person name="Lapidus A."/>
            <person name="Glavina Del Rio T."/>
            <person name="Dalin E."/>
            <person name="Tice H."/>
            <person name="Bruce D."/>
            <person name="Goodwin L."/>
            <person name="Pitluck S."/>
            <person name="Larimer F.W."/>
            <person name="Land M.L."/>
            <person name="Hauser L."/>
            <person name="Sangwan P."/>
            <person name="de Vos W.M."/>
            <person name="Janssen P.H."/>
            <person name="Smidt H."/>
        </authorList>
    </citation>
    <scope>NUCLEOTIDE SEQUENCE [LARGE SCALE GENOMIC DNA]</scope>
    <source>
        <strain evidence="2 3">Ellin428</strain>
    </source>
</reference>
<dbReference type="Proteomes" id="UP000005824">
    <property type="component" value="Unassembled WGS sequence"/>
</dbReference>
<evidence type="ECO:0000313" key="2">
    <source>
        <dbReference type="EMBL" id="EDY16039.1"/>
    </source>
</evidence>
<comment type="caution">
    <text evidence="2">The sequence shown here is derived from an EMBL/GenBank/DDBJ whole genome shotgun (WGS) entry which is preliminary data.</text>
</comment>
<dbReference type="InParanoid" id="B4DBZ2"/>